<feature type="region of interest" description="Disordered" evidence="2">
    <location>
        <begin position="470"/>
        <end position="502"/>
    </location>
</feature>
<dbReference type="SMART" id="SM00228">
    <property type="entry name" value="PDZ"/>
    <property type="match status" value="1"/>
</dbReference>
<organism evidence="4">
    <name type="scientific">Cacopsylla melanoneura</name>
    <dbReference type="NCBI Taxonomy" id="428564"/>
    <lineage>
        <taxon>Eukaryota</taxon>
        <taxon>Metazoa</taxon>
        <taxon>Ecdysozoa</taxon>
        <taxon>Arthropoda</taxon>
        <taxon>Hexapoda</taxon>
        <taxon>Insecta</taxon>
        <taxon>Pterygota</taxon>
        <taxon>Neoptera</taxon>
        <taxon>Paraneoptera</taxon>
        <taxon>Hemiptera</taxon>
        <taxon>Sternorrhyncha</taxon>
        <taxon>Psylloidea</taxon>
        <taxon>Psyllidae</taxon>
        <taxon>Psyllinae</taxon>
        <taxon>Cacopsylla</taxon>
    </lineage>
</organism>
<feature type="compositionally biased region" description="Acidic residues" evidence="2">
    <location>
        <begin position="487"/>
        <end position="496"/>
    </location>
</feature>
<sequence>MAPNKLLSILLQKNDANIPWGFSVVGGKEIGLPLIIDQVHAGTLASQHLQAGEIILKINNIECSALTTRDIEYLIHGTAKALDLLVWKNPKDMVKLIKKQDTIFESHTESQDEDIKNHDIKDTKKFEQNVSDKFNFKYPHQFLDLNKFQTQNMLHTQQLKKMNEASLRKSKLEEMNEKIVEETAQAFNNERKNKRTSRVSGQILRDNGRLFENGIKSEKTNEYNDLNKASKVTTNLMYKTESKTTSNVVYNNVNINTESCTGNQTDVHMGGYQFQNVDYRKSTNNSPKPFHKDQQLKEDTEILSTRINGHTNERLFNTTYTKDSPKAQEQYVPKEVELESPKGNEFSPLANSTLLNKPNERREANKVKEDEDDIDAQFTKYYETMIEAKQEKQKSEKRATTSPVIIKEIPFIAKSNAPLFNQNYQLKLEERRRISKSSERVLKEAKEEISQLVKKDFTNAEWSGKTEVYTSNKAPQYQPDTDVKFIDDDEDEDEPQNELKKNPMFNRLREIEEQVERCMSAERSEKENQFNKKFEEYYRATAPKSNFMKSRWNSYGKQHSEENLHTISNKPHMPRPHERLTDPRGVFFKKRYEECVLNSRNGVEEKQSPRFCSSGFNNSKKFWKEMEKNCPGEKNVSEYRTHFVKTPNQFDKESNTVDGHETKNVEQDFVRFGTESNSDIRRETKIVVDDFVKLQNQTRKEGKHDTNTFDTDFVKSQNQLNKESHKERKQDAIRVEQETKCFSPYENMVENEVIRKDIHSGLQEVQEPPCIRKHIEYDRSKTPVGFYENKKPKLKVDISNKVIEKIQSFAQTKNEDRKLRSPVAENIEKIINGTPTRRTPSNERSEETKNTPDNTFRTITPQSTRSSGGCFTPTSPFYYENLKASPIFMGMKVKVADGNDCKRCSICGEEPDYDEFEQKGDNANENGFFEEIIQAVGEKNEGDTPEPTGCCAGRSGNESPPSNIPAPPPPPPPF</sequence>
<evidence type="ECO:0000313" key="4">
    <source>
        <dbReference type="EMBL" id="CAG6776260.1"/>
    </source>
</evidence>
<feature type="region of interest" description="Disordered" evidence="2">
    <location>
        <begin position="558"/>
        <end position="582"/>
    </location>
</feature>
<dbReference type="EMBL" id="HBUF01601528">
    <property type="protein sequence ID" value="CAG6776259.1"/>
    <property type="molecule type" value="Transcribed_RNA"/>
</dbReference>
<dbReference type="EMBL" id="HBUF01601529">
    <property type="protein sequence ID" value="CAG6776260.1"/>
    <property type="molecule type" value="Transcribed_RNA"/>
</dbReference>
<protein>
    <submittedName>
        <fullName evidence="4">PDZ and LIM domain protein Zasp</fullName>
    </submittedName>
</protein>
<feature type="compositionally biased region" description="Polar residues" evidence="2">
    <location>
        <begin position="470"/>
        <end position="479"/>
    </location>
</feature>
<reference evidence="4" key="1">
    <citation type="submission" date="2021-05" db="EMBL/GenBank/DDBJ databases">
        <authorList>
            <person name="Alioto T."/>
            <person name="Alioto T."/>
            <person name="Gomez Garrido J."/>
        </authorList>
    </citation>
    <scope>NUCLEOTIDE SEQUENCE</scope>
</reference>
<dbReference type="Gene3D" id="2.30.42.10">
    <property type="match status" value="1"/>
</dbReference>
<proteinExistence type="predicted"/>
<accession>A0A8D9B4C6</accession>
<dbReference type="AlphaFoldDB" id="A0A8D9B4C6"/>
<dbReference type="PROSITE" id="PS50106">
    <property type="entry name" value="PDZ"/>
    <property type="match status" value="1"/>
</dbReference>
<dbReference type="InterPro" id="IPR036034">
    <property type="entry name" value="PDZ_sf"/>
</dbReference>
<evidence type="ECO:0000259" key="3">
    <source>
        <dbReference type="PROSITE" id="PS50106"/>
    </source>
</evidence>
<dbReference type="SUPFAM" id="SSF50156">
    <property type="entry name" value="PDZ domain-like"/>
    <property type="match status" value="1"/>
</dbReference>
<dbReference type="Pfam" id="PF00595">
    <property type="entry name" value="PDZ"/>
    <property type="match status" value="1"/>
</dbReference>
<keyword evidence="1" id="KW-0175">Coiled coil</keyword>
<evidence type="ECO:0000256" key="2">
    <source>
        <dbReference type="SAM" id="MobiDB-lite"/>
    </source>
</evidence>
<dbReference type="InterPro" id="IPR001478">
    <property type="entry name" value="PDZ"/>
</dbReference>
<feature type="region of interest" description="Disordered" evidence="2">
    <location>
        <begin position="831"/>
        <end position="868"/>
    </location>
</feature>
<feature type="compositionally biased region" description="Polar residues" evidence="2">
    <location>
        <begin position="851"/>
        <end position="868"/>
    </location>
</feature>
<evidence type="ECO:0000256" key="1">
    <source>
        <dbReference type="SAM" id="Coils"/>
    </source>
</evidence>
<feature type="coiled-coil region" evidence="1">
    <location>
        <begin position="428"/>
        <end position="455"/>
    </location>
</feature>
<feature type="compositionally biased region" description="Basic and acidic residues" evidence="2">
    <location>
        <begin position="840"/>
        <end position="850"/>
    </location>
</feature>
<feature type="compositionally biased region" description="Pro residues" evidence="2">
    <location>
        <begin position="962"/>
        <end position="974"/>
    </location>
</feature>
<name>A0A8D9B4C6_9HEMI</name>
<feature type="region of interest" description="Disordered" evidence="2">
    <location>
        <begin position="935"/>
        <end position="974"/>
    </location>
</feature>
<feature type="domain" description="PDZ" evidence="3">
    <location>
        <begin position="8"/>
        <end position="90"/>
    </location>
</feature>